<feature type="region of interest" description="Disordered" evidence="1">
    <location>
        <begin position="463"/>
        <end position="507"/>
    </location>
</feature>
<proteinExistence type="predicted"/>
<feature type="compositionally biased region" description="Acidic residues" evidence="1">
    <location>
        <begin position="16"/>
        <end position="34"/>
    </location>
</feature>
<evidence type="ECO:0000313" key="3">
    <source>
        <dbReference type="Proteomes" id="UP000070133"/>
    </source>
</evidence>
<comment type="caution">
    <text evidence="2">The sequence shown here is derived from an EMBL/GenBank/DDBJ whole genome shotgun (WGS) entry which is preliminary data.</text>
</comment>
<feature type="compositionally biased region" description="Polar residues" evidence="1">
    <location>
        <begin position="465"/>
        <end position="474"/>
    </location>
</feature>
<dbReference type="AlphaFoldDB" id="A0A139GVU8"/>
<feature type="compositionally biased region" description="Polar residues" evidence="1">
    <location>
        <begin position="393"/>
        <end position="410"/>
    </location>
</feature>
<dbReference type="Proteomes" id="UP000070133">
    <property type="component" value="Unassembled WGS sequence"/>
</dbReference>
<feature type="region of interest" description="Disordered" evidence="1">
    <location>
        <begin position="377"/>
        <end position="448"/>
    </location>
</feature>
<reference evidence="2 3" key="1">
    <citation type="submission" date="2015-07" db="EMBL/GenBank/DDBJ databases">
        <title>Comparative genomics of the Sigatoka disease complex on banana suggests a link between parallel evolutionary changes in Pseudocercospora fijiensis and Pseudocercospora eumusae and increased virulence on the banana host.</title>
        <authorList>
            <person name="Chang T.-C."/>
            <person name="Salvucci A."/>
            <person name="Crous P.W."/>
            <person name="Stergiopoulos I."/>
        </authorList>
    </citation>
    <scope>NUCLEOTIDE SEQUENCE [LARGE SCALE GENOMIC DNA]</scope>
    <source>
        <strain evidence="2 3">CBS 114824</strain>
    </source>
</reference>
<sequence>MPPGRRSIRHKIKREDDDEDSSTPETTSDESSDSDVEAYVTVWLGLTAQQLRNGGGRANFPEYVKTLIFREALRQGYVGKNLPTPAVLSDMAQQVGLPLNHGKRIADLCLNKLIDWIYTNLTSAKTGGLIKEKSVGRLGQKEQWDVKVSAALVRAVESGTFSYARDILGQTILEQHQREVKYHPLQVMTGIGKTELLKETMGRLLPHITKTPKAKPTPRMPRTSGAPAWTSPTASYLNTSGSPATTYLGTPPAMSTHCIDANSFHTPASMPSQHGYWSGAAASAQVCSAPPPYAQGQFHHGNYAPAQSHPATPTPVPSGMRRSDHIYQYGHLPPSQQPSPYQGHNPQATYMSPMVQDPLSPTPVQRTLADRDQAPFALQAPSSPSAPATAQQWTSTGNDQPQATYSSPVSAHQAASRHPVTSGRNSSANSDRATATTPGIQGCPPITTRASLNNPYIGSEAGPVATSSYSSPVSAHQAAGRHPVTSGRNSSANSDNATATTPGIEGCLPITTRASLNNSYIGSKAGHVASSSPVDELARLRESLGAMDLLSSTDIDRIVADASCRILRAPPPEQPVSPHAGASSSHGPTLRASPQALPSDRATLPRVGEQPGSAPTIHSDIANALPSRASGSLQPQVSPRAELVLSWPSGAGERGADLLGLQTTSHPDGSCADLLEAQSGPVPEMTEAERASVCHRVCHIQPRASVHSDEHATTLGSHSDQQRLSHWANDNHDYHQAPQPDLTHAASYHSQPAPQPQPQAVPPVLLPALPPSEQHGYLFQQSTPQRELLLSTAALQSTPQSELL</sequence>
<feature type="compositionally biased region" description="Pro residues" evidence="1">
    <location>
        <begin position="753"/>
        <end position="770"/>
    </location>
</feature>
<evidence type="ECO:0000313" key="2">
    <source>
        <dbReference type="EMBL" id="KXS94327.1"/>
    </source>
</evidence>
<feature type="compositionally biased region" description="Polar residues" evidence="1">
    <location>
        <begin position="486"/>
        <end position="501"/>
    </location>
</feature>
<feature type="region of interest" description="Disordered" evidence="1">
    <location>
        <begin position="209"/>
        <end position="233"/>
    </location>
</feature>
<evidence type="ECO:0000256" key="1">
    <source>
        <dbReference type="SAM" id="MobiDB-lite"/>
    </source>
</evidence>
<feature type="region of interest" description="Disordered" evidence="1">
    <location>
        <begin position="731"/>
        <end position="777"/>
    </location>
</feature>
<feature type="compositionally biased region" description="Polar residues" evidence="1">
    <location>
        <begin position="422"/>
        <end position="439"/>
    </location>
</feature>
<feature type="region of interest" description="Disordered" evidence="1">
    <location>
        <begin position="298"/>
        <end position="365"/>
    </location>
</feature>
<organism evidence="2 3">
    <name type="scientific">Pseudocercospora eumusae</name>
    <dbReference type="NCBI Taxonomy" id="321146"/>
    <lineage>
        <taxon>Eukaryota</taxon>
        <taxon>Fungi</taxon>
        <taxon>Dikarya</taxon>
        <taxon>Ascomycota</taxon>
        <taxon>Pezizomycotina</taxon>
        <taxon>Dothideomycetes</taxon>
        <taxon>Dothideomycetidae</taxon>
        <taxon>Mycosphaerellales</taxon>
        <taxon>Mycosphaerellaceae</taxon>
        <taxon>Pseudocercospora</taxon>
    </lineage>
</organism>
<feature type="region of interest" description="Disordered" evidence="1">
    <location>
        <begin position="1"/>
        <end position="34"/>
    </location>
</feature>
<feature type="compositionally biased region" description="Low complexity" evidence="1">
    <location>
        <begin position="377"/>
        <end position="392"/>
    </location>
</feature>
<gene>
    <name evidence="2" type="ORF">AC578_7038</name>
</gene>
<feature type="compositionally biased region" description="Polar residues" evidence="1">
    <location>
        <begin position="338"/>
        <end position="350"/>
    </location>
</feature>
<keyword evidence="3" id="KW-1185">Reference proteome</keyword>
<dbReference type="EMBL" id="LFZN01000299">
    <property type="protein sequence ID" value="KXS94327.1"/>
    <property type="molecule type" value="Genomic_DNA"/>
</dbReference>
<protein>
    <submittedName>
        <fullName evidence="2">Uncharacterized protein</fullName>
    </submittedName>
</protein>
<feature type="region of interest" description="Disordered" evidence="1">
    <location>
        <begin position="569"/>
        <end position="619"/>
    </location>
</feature>
<dbReference type="STRING" id="321146.A0A139GVU8"/>
<name>A0A139GVU8_9PEZI</name>
<accession>A0A139GVU8</accession>
<feature type="compositionally biased region" description="Basic residues" evidence="1">
    <location>
        <begin position="1"/>
        <end position="12"/>
    </location>
</feature>